<protein>
    <submittedName>
        <fullName evidence="2">Uncharacterized protein</fullName>
    </submittedName>
</protein>
<proteinExistence type="predicted"/>
<keyword evidence="3" id="KW-1185">Reference proteome</keyword>
<sequence length="204" mass="23038">MVGLLLIRALTGWKKWADRNFTKLKHKCQVLHLQWNIPMQPYRLEANWLRNSSAESKQKTKETQHLAPGTAAEDAETNECIATANTAIPFPMAAHRPQSVTVTKVIQEAQEGQTLQLYTPEYTETARARALRTSGGSGCITQKQSFCRVTKDEQQDSVPETPLQKYSQYAPEDAVLPPSGLSHMHNHHENKAYKNKYKLKPGIK</sequence>
<feature type="region of interest" description="Disordered" evidence="1">
    <location>
        <begin position="165"/>
        <end position="204"/>
    </location>
</feature>
<evidence type="ECO:0000313" key="3">
    <source>
        <dbReference type="Proteomes" id="UP001333110"/>
    </source>
</evidence>
<reference evidence="2 3" key="1">
    <citation type="journal article" date="2023" name="J. Hered.">
        <title>Chromosome-level genome of the wood stork (Mycteria americana) provides insight into avian chromosome evolution.</title>
        <authorList>
            <person name="Flamio R. Jr."/>
            <person name="Ramstad K.M."/>
        </authorList>
    </citation>
    <scope>NUCLEOTIDE SEQUENCE [LARGE SCALE GENOMIC DNA]</scope>
    <source>
        <strain evidence="2">JAX WOST 10</strain>
    </source>
</reference>
<organism evidence="2 3">
    <name type="scientific">Mycteria americana</name>
    <name type="common">Wood stork</name>
    <dbReference type="NCBI Taxonomy" id="33587"/>
    <lineage>
        <taxon>Eukaryota</taxon>
        <taxon>Metazoa</taxon>
        <taxon>Chordata</taxon>
        <taxon>Craniata</taxon>
        <taxon>Vertebrata</taxon>
        <taxon>Euteleostomi</taxon>
        <taxon>Archelosauria</taxon>
        <taxon>Archosauria</taxon>
        <taxon>Dinosauria</taxon>
        <taxon>Saurischia</taxon>
        <taxon>Theropoda</taxon>
        <taxon>Coelurosauria</taxon>
        <taxon>Aves</taxon>
        <taxon>Neognathae</taxon>
        <taxon>Neoaves</taxon>
        <taxon>Aequornithes</taxon>
        <taxon>Ciconiiformes</taxon>
        <taxon>Ciconiidae</taxon>
        <taxon>Mycteria</taxon>
    </lineage>
</organism>
<name>A0AAN7RXU2_MYCAM</name>
<evidence type="ECO:0000313" key="2">
    <source>
        <dbReference type="EMBL" id="KAK4821087.1"/>
    </source>
</evidence>
<evidence type="ECO:0000256" key="1">
    <source>
        <dbReference type="SAM" id="MobiDB-lite"/>
    </source>
</evidence>
<comment type="caution">
    <text evidence="2">The sequence shown here is derived from an EMBL/GenBank/DDBJ whole genome shotgun (WGS) entry which is preliminary data.</text>
</comment>
<feature type="compositionally biased region" description="Basic residues" evidence="1">
    <location>
        <begin position="193"/>
        <end position="204"/>
    </location>
</feature>
<gene>
    <name evidence="2" type="ORF">QYF61_013415</name>
</gene>
<dbReference type="Proteomes" id="UP001333110">
    <property type="component" value="Unassembled WGS sequence"/>
</dbReference>
<dbReference type="EMBL" id="JAUNZN010000005">
    <property type="protein sequence ID" value="KAK4821087.1"/>
    <property type="molecule type" value="Genomic_DNA"/>
</dbReference>
<dbReference type="AlphaFoldDB" id="A0AAN7RXU2"/>
<accession>A0AAN7RXU2</accession>
<feature type="region of interest" description="Disordered" evidence="1">
    <location>
        <begin position="53"/>
        <end position="74"/>
    </location>
</feature>